<feature type="region of interest" description="Disordered" evidence="7">
    <location>
        <begin position="91"/>
        <end position="124"/>
    </location>
</feature>
<evidence type="ECO:0000256" key="4">
    <source>
        <dbReference type="ARBA" id="ARBA00022989"/>
    </source>
</evidence>
<comment type="caution">
    <text evidence="10">The sequence shown here is derived from an EMBL/GenBank/DDBJ whole genome shotgun (WGS) entry which is preliminary data.</text>
</comment>
<evidence type="ECO:0000256" key="6">
    <source>
        <dbReference type="ARBA" id="ARBA00023180"/>
    </source>
</evidence>
<evidence type="ECO:0000256" key="2">
    <source>
        <dbReference type="ARBA" id="ARBA00022692"/>
    </source>
</evidence>
<dbReference type="PROSITE" id="PS51212">
    <property type="entry name" value="WSC"/>
    <property type="match status" value="2"/>
</dbReference>
<keyword evidence="11" id="KW-1185">Reference proteome</keyword>
<evidence type="ECO:0000256" key="1">
    <source>
        <dbReference type="ARBA" id="ARBA00004167"/>
    </source>
</evidence>
<reference evidence="10" key="1">
    <citation type="journal article" date="2023" name="Mol. Phylogenet. Evol.">
        <title>Genome-scale phylogeny and comparative genomics of the fungal order Sordariales.</title>
        <authorList>
            <person name="Hensen N."/>
            <person name="Bonometti L."/>
            <person name="Westerberg I."/>
            <person name="Brannstrom I.O."/>
            <person name="Guillou S."/>
            <person name="Cros-Aarteil S."/>
            <person name="Calhoun S."/>
            <person name="Haridas S."/>
            <person name="Kuo A."/>
            <person name="Mondo S."/>
            <person name="Pangilinan J."/>
            <person name="Riley R."/>
            <person name="LaButti K."/>
            <person name="Andreopoulos B."/>
            <person name="Lipzen A."/>
            <person name="Chen C."/>
            <person name="Yan M."/>
            <person name="Daum C."/>
            <person name="Ng V."/>
            <person name="Clum A."/>
            <person name="Steindorff A."/>
            <person name="Ohm R.A."/>
            <person name="Martin F."/>
            <person name="Silar P."/>
            <person name="Natvig D.O."/>
            <person name="Lalanne C."/>
            <person name="Gautier V."/>
            <person name="Ament-Velasquez S.L."/>
            <person name="Kruys A."/>
            <person name="Hutchinson M.I."/>
            <person name="Powell A.J."/>
            <person name="Barry K."/>
            <person name="Miller A.N."/>
            <person name="Grigoriev I.V."/>
            <person name="Debuchy R."/>
            <person name="Gladieux P."/>
            <person name="Hiltunen Thoren M."/>
            <person name="Johannesson H."/>
        </authorList>
    </citation>
    <scope>NUCLEOTIDE SEQUENCE</scope>
    <source>
        <strain evidence="10">CBS 141.50</strain>
    </source>
</reference>
<dbReference type="SMART" id="SM00321">
    <property type="entry name" value="WSC"/>
    <property type="match status" value="2"/>
</dbReference>
<dbReference type="Pfam" id="PF01822">
    <property type="entry name" value="WSC"/>
    <property type="match status" value="2"/>
</dbReference>
<protein>
    <submittedName>
        <fullName evidence="10">WSC domain-containing protein</fullName>
    </submittedName>
</protein>
<keyword evidence="4" id="KW-1133">Transmembrane helix</keyword>
<dbReference type="AlphaFoldDB" id="A0AAN6UYS6"/>
<evidence type="ECO:0000256" key="3">
    <source>
        <dbReference type="ARBA" id="ARBA00022729"/>
    </source>
</evidence>
<feature type="domain" description="WSC" evidence="9">
    <location>
        <begin position="15"/>
        <end position="112"/>
    </location>
</feature>
<keyword evidence="2" id="KW-0812">Transmembrane</keyword>
<dbReference type="Proteomes" id="UP001302676">
    <property type="component" value="Unassembled WGS sequence"/>
</dbReference>
<evidence type="ECO:0000259" key="9">
    <source>
        <dbReference type="PROSITE" id="PS51212"/>
    </source>
</evidence>
<dbReference type="PANTHER" id="PTHR24269">
    <property type="entry name" value="KREMEN PROTEIN"/>
    <property type="match status" value="1"/>
</dbReference>
<accession>A0AAN6UYS6</accession>
<feature type="compositionally biased region" description="Low complexity" evidence="7">
    <location>
        <begin position="91"/>
        <end position="116"/>
    </location>
</feature>
<sequence>MQRLTLALAPAAALAQTYYGCYTEIPARALTGSSLIDYEGMTIAVCETHCTGLGFDIWGVEYGGECYCGNALAQGSFPAFSTDCTMPCPGDTPPTTTTTTEPPTETPTDIPAPADPARAKTKRRTTLLNPRADTTICGGPNRLSLYGTSPDPPTVTPYPHPAVGPTPSYLGCWTELTDALGLRTLPGASGFSPTDMTVAGCGSYCLNNGFEVFGLEYGAECYCGAELNVNSTSVAEAECGMACSGAAEEVCGGSNRLSVWEWVAETEEK</sequence>
<reference evidence="10" key="2">
    <citation type="submission" date="2023-05" db="EMBL/GenBank/DDBJ databases">
        <authorList>
            <consortium name="Lawrence Berkeley National Laboratory"/>
            <person name="Steindorff A."/>
            <person name="Hensen N."/>
            <person name="Bonometti L."/>
            <person name="Westerberg I."/>
            <person name="Brannstrom I.O."/>
            <person name="Guillou S."/>
            <person name="Cros-Aarteil S."/>
            <person name="Calhoun S."/>
            <person name="Haridas S."/>
            <person name="Kuo A."/>
            <person name="Mondo S."/>
            <person name="Pangilinan J."/>
            <person name="Riley R."/>
            <person name="Labutti K."/>
            <person name="Andreopoulos B."/>
            <person name="Lipzen A."/>
            <person name="Chen C."/>
            <person name="Yanf M."/>
            <person name="Daum C."/>
            <person name="Ng V."/>
            <person name="Clum A."/>
            <person name="Ohm R."/>
            <person name="Martin F."/>
            <person name="Silar P."/>
            <person name="Natvig D."/>
            <person name="Lalanne C."/>
            <person name="Gautier V."/>
            <person name="Ament-Velasquez S.L."/>
            <person name="Kruys A."/>
            <person name="Hutchinson M.I."/>
            <person name="Powell A.J."/>
            <person name="Barry K."/>
            <person name="Miller A.N."/>
            <person name="Grigoriev I.V."/>
            <person name="Debuchy R."/>
            <person name="Gladieux P."/>
            <person name="Thoren M.H."/>
            <person name="Johannesson H."/>
        </authorList>
    </citation>
    <scope>NUCLEOTIDE SEQUENCE</scope>
    <source>
        <strain evidence="10">CBS 141.50</strain>
    </source>
</reference>
<dbReference type="RefSeq" id="XP_062634750.1">
    <property type="nucleotide sequence ID" value="XM_062784469.1"/>
</dbReference>
<gene>
    <name evidence="10" type="ORF">C8A04DRAFT_39113</name>
</gene>
<organism evidence="10 11">
    <name type="scientific">Dichotomopilus funicola</name>
    <dbReference type="NCBI Taxonomy" id="1934379"/>
    <lineage>
        <taxon>Eukaryota</taxon>
        <taxon>Fungi</taxon>
        <taxon>Dikarya</taxon>
        <taxon>Ascomycota</taxon>
        <taxon>Pezizomycotina</taxon>
        <taxon>Sordariomycetes</taxon>
        <taxon>Sordariomycetidae</taxon>
        <taxon>Sordariales</taxon>
        <taxon>Chaetomiaceae</taxon>
        <taxon>Dichotomopilus</taxon>
    </lineage>
</organism>
<keyword evidence="5" id="KW-0472">Membrane</keyword>
<comment type="subcellular location">
    <subcellularLocation>
        <location evidence="1">Membrane</location>
        <topology evidence="1">Single-pass membrane protein</topology>
    </subcellularLocation>
</comment>
<dbReference type="GO" id="GO:0005886">
    <property type="term" value="C:plasma membrane"/>
    <property type="evidence" value="ECO:0007669"/>
    <property type="project" value="TreeGrafter"/>
</dbReference>
<feature type="domain" description="WSC" evidence="9">
    <location>
        <begin position="166"/>
        <end position="263"/>
    </location>
</feature>
<evidence type="ECO:0000256" key="8">
    <source>
        <dbReference type="SAM" id="SignalP"/>
    </source>
</evidence>
<evidence type="ECO:0000313" key="10">
    <source>
        <dbReference type="EMBL" id="KAK4141379.1"/>
    </source>
</evidence>
<evidence type="ECO:0000256" key="7">
    <source>
        <dbReference type="SAM" id="MobiDB-lite"/>
    </source>
</evidence>
<evidence type="ECO:0000313" key="11">
    <source>
        <dbReference type="Proteomes" id="UP001302676"/>
    </source>
</evidence>
<feature type="signal peptide" evidence="8">
    <location>
        <begin position="1"/>
        <end position="15"/>
    </location>
</feature>
<keyword evidence="3 8" id="KW-0732">Signal</keyword>
<dbReference type="InterPro" id="IPR002889">
    <property type="entry name" value="WSC_carb-bd"/>
</dbReference>
<dbReference type="InterPro" id="IPR051836">
    <property type="entry name" value="Kremen_rcpt"/>
</dbReference>
<dbReference type="EMBL" id="MU853612">
    <property type="protein sequence ID" value="KAK4141379.1"/>
    <property type="molecule type" value="Genomic_DNA"/>
</dbReference>
<feature type="chain" id="PRO_5042948074" evidence="8">
    <location>
        <begin position="16"/>
        <end position="269"/>
    </location>
</feature>
<keyword evidence="6" id="KW-0325">Glycoprotein</keyword>
<evidence type="ECO:0000256" key="5">
    <source>
        <dbReference type="ARBA" id="ARBA00023136"/>
    </source>
</evidence>
<dbReference type="GeneID" id="87821082"/>
<dbReference type="PANTHER" id="PTHR24269:SF16">
    <property type="entry name" value="PROTEIN SLG1"/>
    <property type="match status" value="1"/>
</dbReference>
<name>A0AAN6UYS6_9PEZI</name>
<proteinExistence type="predicted"/>